<evidence type="ECO:0000256" key="12">
    <source>
        <dbReference type="ARBA" id="ARBA00022842"/>
    </source>
</evidence>
<feature type="compositionally biased region" description="Basic and acidic residues" evidence="16">
    <location>
        <begin position="763"/>
        <end position="790"/>
    </location>
</feature>
<feature type="compositionally biased region" description="Polar residues" evidence="16">
    <location>
        <begin position="857"/>
        <end position="867"/>
    </location>
</feature>
<accession>A0A1H0KHT8</accession>
<comment type="subunit">
    <text evidence="15">Homotetramer formed by a dimer of dimers.</text>
</comment>
<keyword evidence="4 15" id="KW-0997">Cell inner membrane</keyword>
<dbReference type="InterPro" id="IPR012340">
    <property type="entry name" value="NA-bd_OB-fold"/>
</dbReference>
<dbReference type="GO" id="GO:0008270">
    <property type="term" value="F:zinc ion binding"/>
    <property type="evidence" value="ECO:0007669"/>
    <property type="project" value="UniProtKB-UniRule"/>
</dbReference>
<dbReference type="EC" id="3.1.26.12" evidence="15"/>
<keyword evidence="13 15" id="KW-0694">RNA-binding</keyword>
<comment type="cofactor">
    <cofactor evidence="15">
        <name>Mg(2+)</name>
        <dbReference type="ChEBI" id="CHEBI:18420"/>
    </cofactor>
    <text evidence="15">Binds 1 Mg(2+) ion per subunit.</text>
</comment>
<feature type="region of interest" description="Disordered" evidence="16">
    <location>
        <begin position="599"/>
        <end position="953"/>
    </location>
</feature>
<gene>
    <name evidence="15" type="primary">rne</name>
    <name evidence="18" type="ORF">SAMN04489708_101227</name>
</gene>
<feature type="compositionally biased region" description="Polar residues" evidence="16">
    <location>
        <begin position="510"/>
        <end position="524"/>
    </location>
</feature>
<evidence type="ECO:0000256" key="8">
    <source>
        <dbReference type="ARBA" id="ARBA00022723"/>
    </source>
</evidence>
<dbReference type="HAMAP" id="MF_00970">
    <property type="entry name" value="RNase_E"/>
    <property type="match status" value="1"/>
</dbReference>
<feature type="compositionally biased region" description="Pro residues" evidence="16">
    <location>
        <begin position="564"/>
        <end position="576"/>
    </location>
</feature>
<keyword evidence="14 15" id="KW-0472">Membrane</keyword>
<comment type="function">
    <text evidence="15">Endoribonuclease that plays a central role in RNA processing and decay. Required for the maturation of 5S and 16S rRNAs and the majority of tRNAs. Also involved in the degradation of most mRNAs.</text>
</comment>
<dbReference type="GO" id="GO:0006364">
    <property type="term" value="P:rRNA processing"/>
    <property type="evidence" value="ECO:0007669"/>
    <property type="project" value="UniProtKB-UniRule"/>
</dbReference>
<dbReference type="CDD" id="cd04453">
    <property type="entry name" value="S1_RNase_E"/>
    <property type="match status" value="1"/>
</dbReference>
<dbReference type="GO" id="GO:0008995">
    <property type="term" value="F:ribonuclease E activity"/>
    <property type="evidence" value="ECO:0007669"/>
    <property type="project" value="UniProtKB-EC"/>
</dbReference>
<dbReference type="GO" id="GO:0006402">
    <property type="term" value="P:mRNA catabolic process"/>
    <property type="evidence" value="ECO:0007669"/>
    <property type="project" value="UniProtKB-UniRule"/>
</dbReference>
<dbReference type="PROSITE" id="PS50126">
    <property type="entry name" value="S1"/>
    <property type="match status" value="1"/>
</dbReference>
<keyword evidence="10 15" id="KW-0255">Endonuclease</keyword>
<evidence type="ECO:0000256" key="14">
    <source>
        <dbReference type="ARBA" id="ARBA00023136"/>
    </source>
</evidence>
<comment type="cofactor">
    <cofactor evidence="15">
        <name>Zn(2+)</name>
        <dbReference type="ChEBI" id="CHEBI:29105"/>
    </cofactor>
    <text evidence="15">Binds 2 Zn(2+) ions per homotetramer.</text>
</comment>
<evidence type="ECO:0000256" key="4">
    <source>
        <dbReference type="ARBA" id="ARBA00022519"/>
    </source>
</evidence>
<keyword evidence="9 15" id="KW-0699">rRNA-binding</keyword>
<dbReference type="GO" id="GO:0000049">
    <property type="term" value="F:tRNA binding"/>
    <property type="evidence" value="ECO:0007669"/>
    <property type="project" value="UniProtKB-KW"/>
</dbReference>
<keyword evidence="15" id="KW-0862">Zinc</keyword>
<dbReference type="PANTHER" id="PTHR30001">
    <property type="entry name" value="RIBONUCLEASE"/>
    <property type="match status" value="1"/>
</dbReference>
<feature type="compositionally biased region" description="Pro residues" evidence="16">
    <location>
        <begin position="599"/>
        <end position="610"/>
    </location>
</feature>
<dbReference type="Gene3D" id="3.40.1260.20">
    <property type="entry name" value="Ribonuclease E, catalytic domain"/>
    <property type="match status" value="1"/>
</dbReference>
<evidence type="ECO:0000256" key="11">
    <source>
        <dbReference type="ARBA" id="ARBA00022801"/>
    </source>
</evidence>
<keyword evidence="8 15" id="KW-0479">Metal-binding</keyword>
<dbReference type="NCBIfam" id="TIGR00757">
    <property type="entry name" value="RNaseEG"/>
    <property type="match status" value="1"/>
</dbReference>
<dbReference type="GO" id="GO:0005737">
    <property type="term" value="C:cytoplasm"/>
    <property type="evidence" value="ECO:0007669"/>
    <property type="project" value="UniProtKB-SubCell"/>
</dbReference>
<feature type="compositionally biased region" description="Basic and acidic residues" evidence="16">
    <location>
        <begin position="871"/>
        <end position="880"/>
    </location>
</feature>
<reference evidence="19" key="1">
    <citation type="submission" date="2016-10" db="EMBL/GenBank/DDBJ databases">
        <authorList>
            <person name="Varghese N."/>
            <person name="Submissions S."/>
        </authorList>
    </citation>
    <scope>NUCLEOTIDE SEQUENCE [LARGE SCALE GENOMIC DNA]</scope>
    <source>
        <strain evidence="19">DSM 17101</strain>
    </source>
</reference>
<organism evidence="18 19">
    <name type="scientific">Paracidovorax cattleyae</name>
    <dbReference type="NCBI Taxonomy" id="80868"/>
    <lineage>
        <taxon>Bacteria</taxon>
        <taxon>Pseudomonadati</taxon>
        <taxon>Pseudomonadota</taxon>
        <taxon>Betaproteobacteria</taxon>
        <taxon>Burkholderiales</taxon>
        <taxon>Comamonadaceae</taxon>
        <taxon>Paracidovorax</taxon>
    </lineage>
</organism>
<feature type="binding site" evidence="15">
    <location>
        <position position="402"/>
    </location>
    <ligand>
        <name>Zn(2+)</name>
        <dbReference type="ChEBI" id="CHEBI:29105"/>
        <note>ligand shared between dimeric partners</note>
    </ligand>
</feature>
<comment type="similarity">
    <text evidence="15">Belongs to the RNase E/G family. RNase E subfamily.</text>
</comment>
<keyword evidence="5 15" id="KW-0698">rRNA processing</keyword>
<name>A0A1H0KHT8_9BURK</name>
<keyword evidence="3 15" id="KW-0963">Cytoplasm</keyword>
<keyword evidence="15" id="KW-0820">tRNA-binding</keyword>
<dbReference type="InterPro" id="IPR028878">
    <property type="entry name" value="RNase_E"/>
</dbReference>
<evidence type="ECO:0000259" key="17">
    <source>
        <dbReference type="PROSITE" id="PS50126"/>
    </source>
</evidence>
<dbReference type="InterPro" id="IPR003029">
    <property type="entry name" value="S1_domain"/>
</dbReference>
<feature type="binding site" evidence="15">
    <location>
        <position position="405"/>
    </location>
    <ligand>
        <name>Zn(2+)</name>
        <dbReference type="ChEBI" id="CHEBI:29105"/>
        <note>ligand shared between dimeric partners</note>
    </ligand>
</feature>
<dbReference type="SMART" id="SM00316">
    <property type="entry name" value="S1"/>
    <property type="match status" value="1"/>
</dbReference>
<dbReference type="PANTHER" id="PTHR30001:SF1">
    <property type="entry name" value="RIBONUCLEASE E_G-LIKE PROTEIN, CHLOROPLASTIC"/>
    <property type="match status" value="1"/>
</dbReference>
<dbReference type="Pfam" id="PF00575">
    <property type="entry name" value="S1"/>
    <property type="match status" value="1"/>
</dbReference>
<keyword evidence="7 15" id="KW-0540">Nuclease</keyword>
<evidence type="ECO:0000256" key="15">
    <source>
        <dbReference type="HAMAP-Rule" id="MF_00970"/>
    </source>
</evidence>
<evidence type="ECO:0000256" key="3">
    <source>
        <dbReference type="ARBA" id="ARBA00022490"/>
    </source>
</evidence>
<dbReference type="OrthoDB" id="9804278at2"/>
<feature type="region of interest" description="Disordered" evidence="16">
    <location>
        <begin position="502"/>
        <end position="578"/>
    </location>
</feature>
<dbReference type="Gene3D" id="2.40.50.140">
    <property type="entry name" value="Nucleic acid-binding proteins"/>
    <property type="match status" value="1"/>
</dbReference>
<dbReference type="GO" id="GO:0000287">
    <property type="term" value="F:magnesium ion binding"/>
    <property type="evidence" value="ECO:0007669"/>
    <property type="project" value="UniProtKB-UniRule"/>
</dbReference>
<feature type="domain" description="S1 motif" evidence="17">
    <location>
        <begin position="39"/>
        <end position="118"/>
    </location>
</feature>
<feature type="compositionally biased region" description="Basic and acidic residues" evidence="16">
    <location>
        <begin position="825"/>
        <end position="850"/>
    </location>
</feature>
<dbReference type="Proteomes" id="UP000199317">
    <property type="component" value="Unassembled WGS sequence"/>
</dbReference>
<comment type="subcellular location">
    <subcellularLocation>
        <location evidence="15">Cytoplasm</location>
    </subcellularLocation>
    <subcellularLocation>
        <location evidence="15">Cell inner membrane</location>
        <topology evidence="15">Peripheral membrane protein</topology>
        <orientation evidence="15">Cytoplasmic side</orientation>
    </subcellularLocation>
</comment>
<dbReference type="RefSeq" id="WP_092831862.1">
    <property type="nucleotide sequence ID" value="NZ_FNJL01000001.1"/>
</dbReference>
<feature type="binding site" evidence="15">
    <location>
        <position position="301"/>
    </location>
    <ligand>
        <name>Mg(2+)</name>
        <dbReference type="ChEBI" id="CHEBI:18420"/>
        <note>catalytic</note>
    </ligand>
</feature>
<dbReference type="GO" id="GO:0019843">
    <property type="term" value="F:rRNA binding"/>
    <property type="evidence" value="ECO:0007669"/>
    <property type="project" value="UniProtKB-KW"/>
</dbReference>
<feature type="compositionally biased region" description="Pro residues" evidence="16">
    <location>
        <begin position="929"/>
        <end position="949"/>
    </location>
</feature>
<dbReference type="AlphaFoldDB" id="A0A1H0KHT8"/>
<evidence type="ECO:0000313" key="19">
    <source>
        <dbReference type="Proteomes" id="UP000199317"/>
    </source>
</evidence>
<evidence type="ECO:0000256" key="2">
    <source>
        <dbReference type="ARBA" id="ARBA00022475"/>
    </source>
</evidence>
<evidence type="ECO:0000256" key="10">
    <source>
        <dbReference type="ARBA" id="ARBA00022759"/>
    </source>
</evidence>
<dbReference type="Pfam" id="PF10150">
    <property type="entry name" value="RNase_E_G"/>
    <property type="match status" value="1"/>
</dbReference>
<evidence type="ECO:0000256" key="16">
    <source>
        <dbReference type="SAM" id="MobiDB-lite"/>
    </source>
</evidence>
<dbReference type="GO" id="GO:0008033">
    <property type="term" value="P:tRNA processing"/>
    <property type="evidence" value="ECO:0007669"/>
    <property type="project" value="UniProtKB-UniRule"/>
</dbReference>
<feature type="region of interest" description="Required for zinc-mediated homotetramerization and catalytic activity" evidence="15">
    <location>
        <begin position="402"/>
        <end position="405"/>
    </location>
</feature>
<dbReference type="InterPro" id="IPR004659">
    <property type="entry name" value="RNase_E/G"/>
</dbReference>
<keyword evidence="12 15" id="KW-0460">Magnesium</keyword>
<keyword evidence="6 15" id="KW-0819">tRNA processing</keyword>
<sequence length="1044" mass="113225">MKRMLINATQPEERRLAIVDGQKLLDYEIEIEGREQRKGNIYKAVVTRVEPSLEACFVDYGEDRHGFLPFKEISRQYFAEGVSPSQARINDVIREGQELLVQVEKEERGNKGAALTTFVSLAGRYVVLMPNNPRGGGVSRRIEGEDRAELKEAMDQLEYPKGMSIIARTAGIGRSAPELQWDLNYLLKLWTAIDGAARGGKGAFLIYQESSLVIRAIRDYFNNDIGDILIDTDDIYEQAQQFMSHVMPEHAAKVKRYRDDAALFSRFQIEHQIESAYARTVTLPSGGAIVIDHTEALVSVDVNSARAIKGGDIEETATRTNLEAADEVARQMRLRDLGGLIVIDFIDMEESKNRREVENRLRDALRHDRARVQFGTISKFGLMEMSRQRLKPSLSEGAHIRCPRCDGTGHVRDTEGFSLQILRMIQEESMKDNTAAVHCQVPVEVASFLLNEKRTEIAKIELKQRVSVLMVPNKTMETPKYKLERLKHDDPRLDHIAASYRLAEEMEDPTTVTRRSQEPTNKQTPVIKGVLPDAPAPVAEPRPETPRAAGARNGSHAAAAPAPAQAPAPAPAPAPSAPQEQGFFAWLKSLFGFGPRPAPVSAPAAAPAPAPAADAPRDGRRGGRRGGRDGNGSSRDGQRENGGAEGRGRRGERGERPERAEGEAQRNGRGPRDAEGREGRPARERDRDREGGRENGRDTSIRADGEPAPRNGREGREGREGGRGRERRDAGDAPRQQPMSADAGLAVSAADVGIEGQGAAPQERGERGPRNGERRERRERGGDRRPRGEDGQAEFVDTSPMASLPDLDLTGSEAGGPSTGSAPGEEPRRERRSRDRYGRDRRERAPREGAEAESAPVSESGTAQAVEQTAGEDHSQEAPRRSYFSQGGGAPAPSTAAEAPAAQDEVTAQPAQAPAAAPAPAVATAAAPVPAPAPAPAPVAAPTPAPAPAPAAAVPGLPRVQAFKLPVDELNRIAESSGLQWVNSDADKIAAAQAAIAAEPHPVHVPRERPPAVVLDEGPLVLVETRRDLRDMKLPFEQQPSSVA</sequence>
<keyword evidence="11 15" id="KW-0378">Hydrolase</keyword>
<dbReference type="InterPro" id="IPR048583">
    <property type="entry name" value="RNase_E_G_thioredoxin-like"/>
</dbReference>
<feature type="compositionally biased region" description="Basic and acidic residues" evidence="16">
    <location>
        <begin position="646"/>
        <end position="732"/>
    </location>
</feature>
<dbReference type="Pfam" id="PF20833">
    <property type="entry name" value="RNase_E_G_Thio"/>
    <property type="match status" value="1"/>
</dbReference>
<dbReference type="EMBL" id="FNJL01000001">
    <property type="protein sequence ID" value="SDO55272.1"/>
    <property type="molecule type" value="Genomic_DNA"/>
</dbReference>
<feature type="binding site" evidence="15">
    <location>
        <position position="344"/>
    </location>
    <ligand>
        <name>Mg(2+)</name>
        <dbReference type="ChEBI" id="CHEBI:18420"/>
        <note>catalytic</note>
    </ligand>
</feature>
<evidence type="ECO:0000256" key="13">
    <source>
        <dbReference type="ARBA" id="ARBA00022884"/>
    </source>
</evidence>
<comment type="similarity">
    <text evidence="1">Belongs to the RNase E/G family. RNase G subfamily.</text>
</comment>
<dbReference type="GO" id="GO:0009898">
    <property type="term" value="C:cytoplasmic side of plasma membrane"/>
    <property type="evidence" value="ECO:0007669"/>
    <property type="project" value="UniProtKB-UniRule"/>
</dbReference>
<keyword evidence="2 15" id="KW-1003">Cell membrane</keyword>
<feature type="compositionally biased region" description="Low complexity" evidence="16">
    <location>
        <begin position="891"/>
        <end position="928"/>
    </location>
</feature>
<evidence type="ECO:0000256" key="6">
    <source>
        <dbReference type="ARBA" id="ARBA00022694"/>
    </source>
</evidence>
<evidence type="ECO:0000256" key="7">
    <source>
        <dbReference type="ARBA" id="ARBA00022722"/>
    </source>
</evidence>
<keyword evidence="19" id="KW-1185">Reference proteome</keyword>
<dbReference type="SUPFAM" id="SSF50249">
    <property type="entry name" value="Nucleic acid-binding proteins"/>
    <property type="match status" value="1"/>
</dbReference>
<evidence type="ECO:0000313" key="18">
    <source>
        <dbReference type="EMBL" id="SDO55272.1"/>
    </source>
</evidence>
<dbReference type="InterPro" id="IPR019307">
    <property type="entry name" value="RNA-bd_AU-1/RNase_E/G"/>
</dbReference>
<evidence type="ECO:0000256" key="9">
    <source>
        <dbReference type="ARBA" id="ARBA00022730"/>
    </source>
</evidence>
<evidence type="ECO:0000256" key="1">
    <source>
        <dbReference type="ARBA" id="ARBA00005663"/>
    </source>
</evidence>
<protein>
    <recommendedName>
        <fullName evidence="15">Ribonuclease E</fullName>
        <shortName evidence="15">RNase E</shortName>
        <ecNumber evidence="15">3.1.26.12</ecNumber>
    </recommendedName>
</protein>
<evidence type="ECO:0000256" key="5">
    <source>
        <dbReference type="ARBA" id="ARBA00022552"/>
    </source>
</evidence>
<comment type="catalytic activity">
    <reaction evidence="15">
        <text>Endonucleolytic cleavage of single-stranded RNA in A- and U-rich regions.</text>
        <dbReference type="EC" id="3.1.26.12"/>
    </reaction>
</comment>
<proteinExistence type="inferred from homology"/>